<evidence type="ECO:0000256" key="1">
    <source>
        <dbReference type="SAM" id="Phobius"/>
    </source>
</evidence>
<feature type="transmembrane region" description="Helical" evidence="1">
    <location>
        <begin position="668"/>
        <end position="687"/>
    </location>
</feature>
<gene>
    <name evidence="2" type="ORF">ATC1_11288</name>
</gene>
<dbReference type="Pfam" id="PF09586">
    <property type="entry name" value="YfhO"/>
    <property type="match status" value="1"/>
</dbReference>
<feature type="transmembrane region" description="Helical" evidence="1">
    <location>
        <begin position="54"/>
        <end position="75"/>
    </location>
</feature>
<organism evidence="2">
    <name type="scientific">Flexilinea flocculi</name>
    <dbReference type="NCBI Taxonomy" id="1678840"/>
    <lineage>
        <taxon>Bacteria</taxon>
        <taxon>Bacillati</taxon>
        <taxon>Chloroflexota</taxon>
        <taxon>Anaerolineae</taxon>
        <taxon>Anaerolineales</taxon>
        <taxon>Anaerolineaceae</taxon>
        <taxon>Flexilinea</taxon>
    </lineage>
</organism>
<evidence type="ECO:0000313" key="2">
    <source>
        <dbReference type="EMBL" id="GAP39359.1"/>
    </source>
</evidence>
<feature type="transmembrane region" description="Helical" evidence="1">
    <location>
        <begin position="464"/>
        <end position="492"/>
    </location>
</feature>
<feature type="transmembrane region" description="Helical" evidence="1">
    <location>
        <begin position="723"/>
        <end position="746"/>
    </location>
</feature>
<dbReference type="OrthoDB" id="9772884at2"/>
<feature type="transmembrane region" description="Helical" evidence="1">
    <location>
        <begin position="635"/>
        <end position="656"/>
    </location>
</feature>
<feature type="transmembrane region" description="Helical" evidence="1">
    <location>
        <begin position="435"/>
        <end position="452"/>
    </location>
</feature>
<evidence type="ECO:0000313" key="3">
    <source>
        <dbReference type="Proteomes" id="UP000053370"/>
    </source>
</evidence>
<keyword evidence="3" id="KW-1185">Reference proteome</keyword>
<feature type="transmembrane region" description="Helical" evidence="1">
    <location>
        <begin position="574"/>
        <end position="594"/>
    </location>
</feature>
<name>A0A0K8PA21_9CHLR</name>
<feature type="transmembrane region" description="Helical" evidence="1">
    <location>
        <begin position="1093"/>
        <end position="1115"/>
    </location>
</feature>
<feature type="transmembrane region" description="Helical" evidence="1">
    <location>
        <begin position="513"/>
        <end position="533"/>
    </location>
</feature>
<feature type="transmembrane region" description="Helical" evidence="1">
    <location>
        <begin position="20"/>
        <end position="42"/>
    </location>
</feature>
<dbReference type="AlphaFoldDB" id="A0A0K8PA21"/>
<dbReference type="STRING" id="1678840.ATC1_11288"/>
<dbReference type="Proteomes" id="UP000053370">
    <property type="component" value="Unassembled WGS sequence"/>
</dbReference>
<feature type="transmembrane region" description="Helical" evidence="1">
    <location>
        <begin position="82"/>
        <end position="99"/>
    </location>
</feature>
<feature type="transmembrane region" description="Helical" evidence="1">
    <location>
        <begin position="386"/>
        <end position="406"/>
    </location>
</feature>
<accession>A0A0K8PA21</accession>
<sequence length="1132" mass="128959">MSLGIKQKNEILLKMKQIQAAEWILSFWFAVSVCFLIGYRYLSLDEILGRSEVIRLAILFFLTFFISIVLSVFLFRKNKRKGILLFVSMLFGMVFVFILPNSKSMTVELITDYQLTVIEMDDGAEVGLGWAYWADFPDRSDAEIMDYKHYQDISFSQFNQIGTWQVTEEGYLATTEKGAFLQFKNRGLHFHSPVLCIRSKNGRALVSESYNGKVQFYTLNGVDVDPLPTTGFRNSLIGKAIGKVLFGLSYGGIIALVLNSLVRLLKRPIEKILPYYTEISERKKWYQQSWFIAVMSFLLPLLLMLIMCAMLRIYPLGNKTFLRVDMNGQYVDFLAYLRSVLTSGNNLFYSFSKNLGGEMYSLAAYYLNNPINYLVCLFPLQDLPKAVSFLIILRIAFCGLTSNLFLRYVGKAGFSSVIFSTAYAMMTYCMVNAENYFFIDGVIFLPLVALGIEKIVRGKSIFGYVLSLGAILMINFYMGFMICIFSVLYFLYSVLIQNGFHSLVNTKKQWISFFFGSLLSAGLAAVVLIPVFLQLSDSPKYIDPSRLNSSESFHLIDLISKNFSGAYNLNEYKFGLPGIYAGALVTVLLILYFLNGKIQSKEKWLTFGLLAVFFISFQNQSLNMIWHGFSEPNWWPFRNAFIFSFLLISISWQSFLKRDGLTPRMLQICMLIILCISIFLAKSGYSYLSSAKIYFEILISGLCLLIFYYWHQNEKINQVKSSNVIFPVLLLFLVCANLIMNAYSILKLNIGEAITLDQYFESTYPSDETTQSIQDNDSGFFRMEKLFYRTVNDAMRMNYAGISHFSSSTRQSELSFLAKMGVNQIYYYTEYGEGSTTAVDSLLGIKYIISKNDDFLKPYPEIKSENGIYFFQNPFALPLGFIVSKEVFSLAGYTDDLFVLQNQIFSSLTGNSLGDIYTPAKVDRLVDAETRNETWKIYIDRSDALYTNFFSPKERPVSATVNQISLMDRFAANRYGIVPLGKFESGDVIVMEFDNSISENYAIPPYFYYEDIDLLKQYSDFLGRNPVNLQKKTSSHLTGSFIAESENQYAFFSIPYDPGWKISIDGKPVQAIRMVYDLTGFKVPFGEHQIEMYYIPAGFISGSCISAASVVLLVVRSLFRKSVALDGDPTAI</sequence>
<keyword evidence="1" id="KW-0812">Transmembrane</keyword>
<dbReference type="EMBL" id="DF968179">
    <property type="protein sequence ID" value="GAP39359.1"/>
    <property type="molecule type" value="Genomic_DNA"/>
</dbReference>
<keyword evidence="1" id="KW-0472">Membrane</keyword>
<dbReference type="InterPro" id="IPR018580">
    <property type="entry name" value="Uncharacterised_YfhO"/>
</dbReference>
<dbReference type="PANTHER" id="PTHR38454:SF1">
    <property type="entry name" value="INTEGRAL MEMBRANE PROTEIN"/>
    <property type="match status" value="1"/>
</dbReference>
<feature type="transmembrane region" description="Helical" evidence="1">
    <location>
        <begin position="606"/>
        <end position="629"/>
    </location>
</feature>
<dbReference type="RefSeq" id="WP_062277523.1">
    <property type="nucleotide sequence ID" value="NZ_DF968179.1"/>
</dbReference>
<feature type="transmembrane region" description="Helical" evidence="1">
    <location>
        <begin position="290"/>
        <end position="313"/>
    </location>
</feature>
<protein>
    <submittedName>
        <fullName evidence="2">Uncharacterized membrane protein YfhO</fullName>
    </submittedName>
</protein>
<keyword evidence="1" id="KW-1133">Transmembrane helix</keyword>
<proteinExistence type="predicted"/>
<feature type="transmembrane region" description="Helical" evidence="1">
    <location>
        <begin position="240"/>
        <end position="262"/>
    </location>
</feature>
<reference evidence="2" key="1">
    <citation type="journal article" date="2015" name="Genome Announc.">
        <title>Draft Genome Sequence of Anaerolineae Strain TC1, a Novel Isolate from a Methanogenic Wastewater Treatment System.</title>
        <authorList>
            <person name="Matsuura N."/>
            <person name="Tourlousse D.M."/>
            <person name="Sun L."/>
            <person name="Toyonaga M."/>
            <person name="Kuroda K."/>
            <person name="Ohashi A."/>
            <person name="Cruz R."/>
            <person name="Yamaguchi T."/>
            <person name="Sekiguchi Y."/>
        </authorList>
    </citation>
    <scope>NUCLEOTIDE SEQUENCE [LARGE SCALE GENOMIC DNA]</scope>
    <source>
        <strain evidence="2">TC1</strain>
    </source>
</reference>
<feature type="transmembrane region" description="Helical" evidence="1">
    <location>
        <begin position="693"/>
        <end position="711"/>
    </location>
</feature>
<dbReference type="PANTHER" id="PTHR38454">
    <property type="entry name" value="INTEGRAL MEMBRANE PROTEIN-RELATED"/>
    <property type="match status" value="1"/>
</dbReference>